<reference evidence="2 3" key="1">
    <citation type="submission" date="2019-04" db="EMBL/GenBank/DDBJ databases">
        <title>Streptomyces oryziradicis sp. nov., a novel actinomycete isolated from rhizosphere soil of rice (Oryza sativa L.).</title>
        <authorList>
            <person name="Li C."/>
        </authorList>
    </citation>
    <scope>NUCLEOTIDE SEQUENCE [LARGE SCALE GENOMIC DNA]</scope>
    <source>
        <strain evidence="2 3">NEAU-C40</strain>
    </source>
</reference>
<dbReference type="AlphaFoldDB" id="A0A4U0SFL7"/>
<evidence type="ECO:0000313" key="3">
    <source>
        <dbReference type="Proteomes" id="UP000305778"/>
    </source>
</evidence>
<dbReference type="CDD" id="cd00093">
    <property type="entry name" value="HTH_XRE"/>
    <property type="match status" value="1"/>
</dbReference>
<dbReference type="SUPFAM" id="SSF47413">
    <property type="entry name" value="lambda repressor-like DNA-binding domains"/>
    <property type="match status" value="1"/>
</dbReference>
<dbReference type="InterPro" id="IPR010982">
    <property type="entry name" value="Lambda_DNA-bd_dom_sf"/>
</dbReference>
<dbReference type="InterPro" id="IPR001387">
    <property type="entry name" value="Cro/C1-type_HTH"/>
</dbReference>
<protein>
    <submittedName>
        <fullName evidence="2">Helix-turn-helix domain-containing protein</fullName>
    </submittedName>
</protein>
<dbReference type="Pfam" id="PF13560">
    <property type="entry name" value="HTH_31"/>
    <property type="match status" value="1"/>
</dbReference>
<keyword evidence="3" id="KW-1185">Reference proteome</keyword>
<feature type="domain" description="HTH cro/C1-type" evidence="1">
    <location>
        <begin position="25"/>
        <end position="77"/>
    </location>
</feature>
<evidence type="ECO:0000313" key="2">
    <source>
        <dbReference type="EMBL" id="TKA08384.1"/>
    </source>
</evidence>
<dbReference type="Proteomes" id="UP000305778">
    <property type="component" value="Unassembled WGS sequence"/>
</dbReference>
<name>A0A4U0SFL7_9ACTN</name>
<gene>
    <name evidence="2" type="ORF">FCI23_28245</name>
</gene>
<evidence type="ECO:0000259" key="1">
    <source>
        <dbReference type="PROSITE" id="PS50943"/>
    </source>
</evidence>
<dbReference type="Gene3D" id="1.10.260.40">
    <property type="entry name" value="lambda repressor-like DNA-binding domains"/>
    <property type="match status" value="1"/>
</dbReference>
<dbReference type="Pfam" id="PF19054">
    <property type="entry name" value="DUF5753"/>
    <property type="match status" value="1"/>
</dbReference>
<comment type="caution">
    <text evidence="2">The sequence shown here is derived from an EMBL/GenBank/DDBJ whole genome shotgun (WGS) entry which is preliminary data.</text>
</comment>
<dbReference type="EMBL" id="SUMC01000031">
    <property type="protein sequence ID" value="TKA08384.1"/>
    <property type="molecule type" value="Genomic_DNA"/>
</dbReference>
<dbReference type="InterPro" id="IPR043917">
    <property type="entry name" value="DUF5753"/>
</dbReference>
<dbReference type="SMART" id="SM00530">
    <property type="entry name" value="HTH_XRE"/>
    <property type="match status" value="1"/>
</dbReference>
<organism evidence="2 3">
    <name type="scientific">Actinacidiphila oryziradicis</name>
    <dbReference type="NCBI Taxonomy" id="2571141"/>
    <lineage>
        <taxon>Bacteria</taxon>
        <taxon>Bacillati</taxon>
        <taxon>Actinomycetota</taxon>
        <taxon>Actinomycetes</taxon>
        <taxon>Kitasatosporales</taxon>
        <taxon>Streptomycetaceae</taxon>
        <taxon>Actinacidiphila</taxon>
    </lineage>
</organism>
<dbReference type="OrthoDB" id="2897536at2"/>
<dbReference type="RefSeq" id="WP_136726763.1">
    <property type="nucleotide sequence ID" value="NZ_SUMC01000031.1"/>
</dbReference>
<dbReference type="GO" id="GO:0003677">
    <property type="term" value="F:DNA binding"/>
    <property type="evidence" value="ECO:0007669"/>
    <property type="project" value="InterPro"/>
</dbReference>
<proteinExistence type="predicted"/>
<dbReference type="PROSITE" id="PS50943">
    <property type="entry name" value="HTH_CROC1"/>
    <property type="match status" value="1"/>
</dbReference>
<accession>A0A4U0SFL7</accession>
<sequence>MAAEFDLEPFSDPKASTLAFFGAELRLRREGAGLSQTQLAKRVHCAPSLVSKIESAVRVPKEDLAEAFDGALGADGFFARLWPVVIRNAFPAWFRPFVDLEQQAVAIRSFELQIVPGLLQTEEYARAVLGGNRPDRPKLEELIAARMHRQHILDRDEPPRLWVVLDETAIRRNIGGPAVMRAQLARLLEASEVPRSLVQVVPAAVRSHPALAGAFATLSFTEGPDVIYVEGYYEGQLRAEPEVVSSAHRAYDLLRAIALPPEASADLIASVMKDL</sequence>